<organism evidence="3 4">
    <name type="scientific">Salirhabdus euzebyi</name>
    <dbReference type="NCBI Taxonomy" id="394506"/>
    <lineage>
        <taxon>Bacteria</taxon>
        <taxon>Bacillati</taxon>
        <taxon>Bacillota</taxon>
        <taxon>Bacilli</taxon>
        <taxon>Bacillales</taxon>
        <taxon>Bacillaceae</taxon>
        <taxon>Salirhabdus</taxon>
    </lineage>
</organism>
<dbReference type="InterPro" id="IPR007372">
    <property type="entry name" value="Lipid/polyisoprenoid-bd_YceI"/>
</dbReference>
<reference evidence="3 4" key="1">
    <citation type="submission" date="2020-08" db="EMBL/GenBank/DDBJ databases">
        <title>Genomic Encyclopedia of Type Strains, Phase IV (KMG-IV): sequencing the most valuable type-strain genomes for metagenomic binning, comparative biology and taxonomic classification.</title>
        <authorList>
            <person name="Goeker M."/>
        </authorList>
    </citation>
    <scope>NUCLEOTIDE SEQUENCE [LARGE SCALE GENOMIC DNA]</scope>
    <source>
        <strain evidence="3 4">DSM 19612</strain>
    </source>
</reference>
<dbReference type="Gene3D" id="2.40.128.110">
    <property type="entry name" value="Lipid/polyisoprenoid-binding, YceI-like"/>
    <property type="match status" value="1"/>
</dbReference>
<dbReference type="EMBL" id="JACHGH010000007">
    <property type="protein sequence ID" value="MBB6454078.1"/>
    <property type="molecule type" value="Genomic_DNA"/>
</dbReference>
<dbReference type="SMART" id="SM00867">
    <property type="entry name" value="YceI"/>
    <property type="match status" value="1"/>
</dbReference>
<evidence type="ECO:0000259" key="2">
    <source>
        <dbReference type="SMART" id="SM00867"/>
    </source>
</evidence>
<feature type="domain" description="Lipid/polyisoprenoid-binding YceI-like" evidence="2">
    <location>
        <begin position="5"/>
        <end position="174"/>
    </location>
</feature>
<dbReference type="PANTHER" id="PTHR34406:SF1">
    <property type="entry name" value="PROTEIN YCEI"/>
    <property type="match status" value="1"/>
</dbReference>
<evidence type="ECO:0000313" key="3">
    <source>
        <dbReference type="EMBL" id="MBB6454078.1"/>
    </source>
</evidence>
<dbReference type="Proteomes" id="UP000581688">
    <property type="component" value="Unassembled WGS sequence"/>
</dbReference>
<comment type="caution">
    <text evidence="3">The sequence shown here is derived from an EMBL/GenBank/DDBJ whole genome shotgun (WGS) entry which is preliminary data.</text>
</comment>
<dbReference type="InterPro" id="IPR036761">
    <property type="entry name" value="TTHA0802/YceI-like_sf"/>
</dbReference>
<evidence type="ECO:0000313" key="4">
    <source>
        <dbReference type="Proteomes" id="UP000581688"/>
    </source>
</evidence>
<sequence>MAKSKWKLDDNHKSVEFVVKHMMISKVKGTFKEFQATIDADPEDLTTADIEFVIDLNSIDTGNNDRDNHLRSGDFFDVENHPKMTFKSKKVVNKGEGEYDVVGDLTIRGTTREETFKTTYEGKGVDPYGNEVVAFSVEGKVNRKDYGLVWNVALETGGVLVGEDVKFTIETEALKAE</sequence>
<evidence type="ECO:0000256" key="1">
    <source>
        <dbReference type="ARBA" id="ARBA00008812"/>
    </source>
</evidence>
<accession>A0A841Q6P9</accession>
<name>A0A841Q6P9_9BACI</name>
<gene>
    <name evidence="3" type="ORF">HNQ94_002529</name>
</gene>
<keyword evidence="4" id="KW-1185">Reference proteome</keyword>
<proteinExistence type="inferred from homology"/>
<protein>
    <submittedName>
        <fullName evidence="3">Polyisoprenoid-binding protein YceI</fullName>
    </submittedName>
</protein>
<dbReference type="PANTHER" id="PTHR34406">
    <property type="entry name" value="PROTEIN YCEI"/>
    <property type="match status" value="1"/>
</dbReference>
<comment type="similarity">
    <text evidence="1">Belongs to the UPF0312 family.</text>
</comment>
<dbReference type="SUPFAM" id="SSF101874">
    <property type="entry name" value="YceI-like"/>
    <property type="match status" value="1"/>
</dbReference>
<dbReference type="AlphaFoldDB" id="A0A841Q6P9"/>
<dbReference type="RefSeq" id="WP_174496818.1">
    <property type="nucleotide sequence ID" value="NZ_CADDWK010000009.1"/>
</dbReference>
<dbReference type="Pfam" id="PF04264">
    <property type="entry name" value="YceI"/>
    <property type="match status" value="1"/>
</dbReference>